<dbReference type="STRING" id="246786.GS18_0208365"/>
<comment type="subcellular location">
    <subcellularLocation>
        <location evidence="1">Membrane</location>
        <topology evidence="1">Multi-pass membrane protein</topology>
    </subcellularLocation>
</comment>
<feature type="transmembrane region" description="Helical" evidence="6">
    <location>
        <begin position="135"/>
        <end position="154"/>
    </location>
</feature>
<name>A0A084GZS6_METID</name>
<keyword evidence="2 6" id="KW-0812">Transmembrane</keyword>
<dbReference type="InterPro" id="IPR001182">
    <property type="entry name" value="FtsW/RodA"/>
</dbReference>
<dbReference type="NCBIfam" id="NF038403">
    <property type="entry name" value="perm_prefix_1"/>
    <property type="match status" value="1"/>
</dbReference>
<gene>
    <name evidence="7" type="ORF">GS18_0208365</name>
</gene>
<feature type="transmembrane region" description="Helical" evidence="6">
    <location>
        <begin position="353"/>
        <end position="380"/>
    </location>
</feature>
<dbReference type="GO" id="GO:0015648">
    <property type="term" value="F:lipid-linked peptidoglycan transporter activity"/>
    <property type="evidence" value="ECO:0007669"/>
    <property type="project" value="TreeGrafter"/>
</dbReference>
<feature type="transmembrane region" description="Helical" evidence="6">
    <location>
        <begin position="386"/>
        <end position="408"/>
    </location>
</feature>
<accession>A0A084GZS6</accession>
<feature type="transmembrane region" description="Helical" evidence="6">
    <location>
        <begin position="195"/>
        <end position="222"/>
    </location>
</feature>
<feature type="transmembrane region" description="Helical" evidence="6">
    <location>
        <begin position="234"/>
        <end position="257"/>
    </location>
</feature>
<dbReference type="InterPro" id="IPR047928">
    <property type="entry name" value="Perm_prefix_1"/>
</dbReference>
<keyword evidence="4 6" id="KW-1133">Transmembrane helix</keyword>
<feature type="transmembrane region" description="Helical" evidence="6">
    <location>
        <begin position="160"/>
        <end position="183"/>
    </location>
</feature>
<comment type="caution">
    <text evidence="7">The sequence shown here is derived from an EMBL/GenBank/DDBJ whole genome shotgun (WGS) entry which is preliminary data.</text>
</comment>
<dbReference type="GO" id="GO:0008360">
    <property type="term" value="P:regulation of cell shape"/>
    <property type="evidence" value="ECO:0007669"/>
    <property type="project" value="UniProtKB-KW"/>
</dbReference>
<keyword evidence="8" id="KW-1185">Reference proteome</keyword>
<dbReference type="Proteomes" id="UP000028549">
    <property type="component" value="Unassembled WGS sequence"/>
</dbReference>
<dbReference type="Pfam" id="PF01098">
    <property type="entry name" value="FTSW_RODA_SPOVE"/>
    <property type="match status" value="1"/>
</dbReference>
<dbReference type="GO" id="GO:0032153">
    <property type="term" value="C:cell division site"/>
    <property type="evidence" value="ECO:0007669"/>
    <property type="project" value="TreeGrafter"/>
</dbReference>
<evidence type="ECO:0000313" key="8">
    <source>
        <dbReference type="Proteomes" id="UP000028549"/>
    </source>
</evidence>
<dbReference type="OrthoDB" id="2192428at2"/>
<feature type="transmembrane region" description="Helical" evidence="6">
    <location>
        <begin position="78"/>
        <end position="97"/>
    </location>
</feature>
<evidence type="ECO:0000256" key="1">
    <source>
        <dbReference type="ARBA" id="ARBA00004141"/>
    </source>
</evidence>
<dbReference type="PANTHER" id="PTHR30474">
    <property type="entry name" value="CELL CYCLE PROTEIN"/>
    <property type="match status" value="1"/>
</dbReference>
<dbReference type="PANTHER" id="PTHR30474:SF1">
    <property type="entry name" value="PEPTIDOGLYCAN GLYCOSYLTRANSFERASE MRDB"/>
    <property type="match status" value="1"/>
</dbReference>
<feature type="transmembrane region" description="Helical" evidence="6">
    <location>
        <begin position="103"/>
        <end position="123"/>
    </location>
</feature>
<evidence type="ECO:0000256" key="5">
    <source>
        <dbReference type="ARBA" id="ARBA00023136"/>
    </source>
</evidence>
<keyword evidence="3" id="KW-0133">Cell shape</keyword>
<organism evidence="7 8">
    <name type="scientific">Metabacillus indicus</name>
    <name type="common">Bacillus indicus</name>
    <dbReference type="NCBI Taxonomy" id="246786"/>
    <lineage>
        <taxon>Bacteria</taxon>
        <taxon>Bacillati</taxon>
        <taxon>Bacillota</taxon>
        <taxon>Bacilli</taxon>
        <taxon>Bacillales</taxon>
        <taxon>Bacillaceae</taxon>
        <taxon>Metabacillus</taxon>
    </lineage>
</organism>
<evidence type="ECO:0000313" key="7">
    <source>
        <dbReference type="EMBL" id="KEZ52838.1"/>
    </source>
</evidence>
<protein>
    <recommendedName>
        <fullName evidence="9">Cell division protein FtsW</fullName>
    </recommendedName>
</protein>
<evidence type="ECO:0000256" key="3">
    <source>
        <dbReference type="ARBA" id="ARBA00022960"/>
    </source>
</evidence>
<evidence type="ECO:0000256" key="4">
    <source>
        <dbReference type="ARBA" id="ARBA00022989"/>
    </source>
</evidence>
<keyword evidence="5 6" id="KW-0472">Membrane</keyword>
<evidence type="ECO:0000256" key="6">
    <source>
        <dbReference type="SAM" id="Phobius"/>
    </source>
</evidence>
<evidence type="ECO:0008006" key="9">
    <source>
        <dbReference type="Google" id="ProtNLM"/>
    </source>
</evidence>
<dbReference type="GO" id="GO:0051301">
    <property type="term" value="P:cell division"/>
    <property type="evidence" value="ECO:0007669"/>
    <property type="project" value="InterPro"/>
</dbReference>
<dbReference type="GO" id="GO:0005886">
    <property type="term" value="C:plasma membrane"/>
    <property type="evidence" value="ECO:0007669"/>
    <property type="project" value="TreeGrafter"/>
</dbReference>
<dbReference type="AlphaFoldDB" id="A0A084GZS6"/>
<sequence>MRETRNSYLSKVKEQIKSKDARMMVEMELNAHIESIKEDLVKNGLTADEAETKAIAQMGNPVGIGKDMNKIHRPKTDWVLILLFTLCMGAGFLPVFIGEPVMLVKKILISIAGAITLFVFMIVDYRRLERTGWVFYILGLGFLLIVPAFANQIINGSLSIQIGFFRLESLISIPFFFVGWASFLNNRSLKVWHAILLYIVPILLFAQLPAVSAAVLYTVMVISMVCFSKFSKKVILSLLTAGGVLAGILLFSVFVFSSAERKSRLDAFLNPEKHSNDAGFPILYIRDFILDAGWFGQTQNEFLMGDSLTNLVFVSITASFGWLVAGAVVILLFLFIFRLAVYVPRMKHTFGRLLLAGAISLFAMQVAVNIGMALGLLPLMTMSLPFISYGLMPVLLNSVLTGVVLSVYRRKDLLGFESR</sequence>
<reference evidence="7 8" key="1">
    <citation type="journal article" date="2005" name="Int. J. Syst. Evol. Microbiol.">
        <title>Bacillus cibi sp. nov., isolated from jeotgal, a traditional Korean fermented seafood.</title>
        <authorList>
            <person name="Yoon J.H."/>
            <person name="Lee C.H."/>
            <person name="Oh T.K."/>
        </authorList>
    </citation>
    <scope>NUCLEOTIDE SEQUENCE [LARGE SCALE GENOMIC DNA]</scope>
    <source>
        <strain evidence="7 8">DSM 16189</strain>
    </source>
</reference>
<dbReference type="EMBL" id="JNVC02000004">
    <property type="protein sequence ID" value="KEZ52838.1"/>
    <property type="molecule type" value="Genomic_DNA"/>
</dbReference>
<proteinExistence type="predicted"/>
<dbReference type="RefSeq" id="WP_029565918.1">
    <property type="nucleotide sequence ID" value="NZ_JNVC02000004.1"/>
</dbReference>
<feature type="transmembrane region" description="Helical" evidence="6">
    <location>
        <begin position="316"/>
        <end position="341"/>
    </location>
</feature>
<evidence type="ECO:0000256" key="2">
    <source>
        <dbReference type="ARBA" id="ARBA00022692"/>
    </source>
</evidence>